<dbReference type="AlphaFoldDB" id="A0A6J4MQ86"/>
<gene>
    <name evidence="1" type="ORF">AVDCRST_MAG34-2946</name>
</gene>
<protein>
    <submittedName>
        <fullName evidence="1">Uncharacterized protein</fullName>
    </submittedName>
</protein>
<accession>A0A6J4MQ86</accession>
<evidence type="ECO:0000313" key="1">
    <source>
        <dbReference type="EMBL" id="CAA9365795.1"/>
    </source>
</evidence>
<name>A0A6J4MQ86_9ACTN</name>
<proteinExistence type="predicted"/>
<reference evidence="1" key="1">
    <citation type="submission" date="2020-02" db="EMBL/GenBank/DDBJ databases">
        <authorList>
            <person name="Meier V. D."/>
        </authorList>
    </citation>
    <scope>NUCLEOTIDE SEQUENCE</scope>
    <source>
        <strain evidence="1">AVDCRST_MAG34</strain>
    </source>
</reference>
<dbReference type="EMBL" id="CADCUI010000079">
    <property type="protein sequence ID" value="CAA9365795.1"/>
    <property type="molecule type" value="Genomic_DNA"/>
</dbReference>
<organism evidence="1">
    <name type="scientific">uncultured Nocardioidaceae bacterium</name>
    <dbReference type="NCBI Taxonomy" id="253824"/>
    <lineage>
        <taxon>Bacteria</taxon>
        <taxon>Bacillati</taxon>
        <taxon>Actinomycetota</taxon>
        <taxon>Actinomycetes</taxon>
        <taxon>Propionibacteriales</taxon>
        <taxon>Nocardioidaceae</taxon>
        <taxon>environmental samples</taxon>
    </lineage>
</organism>
<sequence length="64" mass="7422">MTYVSLGVNERRPVKVRLSEERWVDGWLEAISRAEGAWCWHVRYSPSPAQTCLGCFEEDHIRGT</sequence>